<dbReference type="RefSeq" id="WP_108213692.1">
    <property type="nucleotide sequence ID" value="NZ_QBKI01000013.1"/>
</dbReference>
<accession>A0A2T5Y9U7</accession>
<dbReference type="PROSITE" id="PS51257">
    <property type="entry name" value="PROKAR_LIPOPROTEIN"/>
    <property type="match status" value="1"/>
</dbReference>
<evidence type="ECO:0008006" key="4">
    <source>
        <dbReference type="Google" id="ProtNLM"/>
    </source>
</evidence>
<dbReference type="OrthoDB" id="997115at2"/>
<sequence length="105" mass="11490">MKYLTVIWAIVILAMACLPCADEGAAFAQGKSTTVQADDFHQDGAQDEDLCSPLCECNCCGGITLISWIAPPSEPQPYPQSTYRSAYLDDAAYSPEFPFWHPPKV</sequence>
<gene>
    <name evidence="2" type="ORF">C8N40_11393</name>
</gene>
<feature type="signal peptide" evidence="1">
    <location>
        <begin position="1"/>
        <end position="21"/>
    </location>
</feature>
<keyword evidence="3" id="KW-1185">Reference proteome</keyword>
<dbReference type="InterPro" id="IPR046601">
    <property type="entry name" value="DUF6660"/>
</dbReference>
<organism evidence="2 3">
    <name type="scientific">Pontibacter mucosus</name>
    <dbReference type="NCBI Taxonomy" id="1649266"/>
    <lineage>
        <taxon>Bacteria</taxon>
        <taxon>Pseudomonadati</taxon>
        <taxon>Bacteroidota</taxon>
        <taxon>Cytophagia</taxon>
        <taxon>Cytophagales</taxon>
        <taxon>Hymenobacteraceae</taxon>
        <taxon>Pontibacter</taxon>
    </lineage>
</organism>
<keyword evidence="1" id="KW-0732">Signal</keyword>
<dbReference type="Pfam" id="PF20365">
    <property type="entry name" value="DUF6660"/>
    <property type="match status" value="1"/>
</dbReference>
<reference evidence="2 3" key="1">
    <citation type="submission" date="2018-04" db="EMBL/GenBank/DDBJ databases">
        <title>Genomic Encyclopedia of Archaeal and Bacterial Type Strains, Phase II (KMG-II): from individual species to whole genera.</title>
        <authorList>
            <person name="Goeker M."/>
        </authorList>
    </citation>
    <scope>NUCLEOTIDE SEQUENCE [LARGE SCALE GENOMIC DNA]</scope>
    <source>
        <strain evidence="2 3">DSM 100162</strain>
    </source>
</reference>
<evidence type="ECO:0000256" key="1">
    <source>
        <dbReference type="SAM" id="SignalP"/>
    </source>
</evidence>
<proteinExistence type="predicted"/>
<dbReference type="Proteomes" id="UP000244225">
    <property type="component" value="Unassembled WGS sequence"/>
</dbReference>
<protein>
    <recommendedName>
        <fullName evidence="4">Secreted protein</fullName>
    </recommendedName>
</protein>
<evidence type="ECO:0000313" key="2">
    <source>
        <dbReference type="EMBL" id="PTX13171.1"/>
    </source>
</evidence>
<dbReference type="EMBL" id="QBKI01000013">
    <property type="protein sequence ID" value="PTX13171.1"/>
    <property type="molecule type" value="Genomic_DNA"/>
</dbReference>
<dbReference type="AlphaFoldDB" id="A0A2T5Y9U7"/>
<evidence type="ECO:0000313" key="3">
    <source>
        <dbReference type="Proteomes" id="UP000244225"/>
    </source>
</evidence>
<feature type="chain" id="PRO_5015617308" description="Secreted protein" evidence="1">
    <location>
        <begin position="22"/>
        <end position="105"/>
    </location>
</feature>
<name>A0A2T5Y9U7_9BACT</name>
<comment type="caution">
    <text evidence="2">The sequence shown here is derived from an EMBL/GenBank/DDBJ whole genome shotgun (WGS) entry which is preliminary data.</text>
</comment>